<organism evidence="1 2">
    <name type="scientific">Agromyces lapidis</name>
    <dbReference type="NCBI Taxonomy" id="279574"/>
    <lineage>
        <taxon>Bacteria</taxon>
        <taxon>Bacillati</taxon>
        <taxon>Actinomycetota</taxon>
        <taxon>Actinomycetes</taxon>
        <taxon>Micrococcales</taxon>
        <taxon>Microbacteriaceae</taxon>
        <taxon>Agromyces</taxon>
    </lineage>
</organism>
<accession>A0ABV5SSP1</accession>
<reference evidence="1 2" key="1">
    <citation type="submission" date="2024-09" db="EMBL/GenBank/DDBJ databases">
        <authorList>
            <person name="Sun Q."/>
            <person name="Mori K."/>
        </authorList>
    </citation>
    <scope>NUCLEOTIDE SEQUENCE [LARGE SCALE GENOMIC DNA]</scope>
    <source>
        <strain evidence="1 2">JCM 14321</strain>
    </source>
</reference>
<name>A0ABV5SSP1_9MICO</name>
<evidence type="ECO:0000313" key="1">
    <source>
        <dbReference type="EMBL" id="MFB9643354.1"/>
    </source>
</evidence>
<sequence>MSLAPFLEQYRDRIARVVFDPAGPHPVAAPVDAVLESLRSRSDDDEVAWLAGGSASAAAGAPTARTGSATGSDEVVDFRLAVPLRGWTRIPAGDVLEYPKHAVRQLRGERRRMPRAERAGSFAWLEAMIGRVAGAAGAREVGTTVDLSAAATPVLFARYWRPGADHATARAPAEDGRVDESIAPFLVDGAEFGVVRTAEPLEPASPGGRASVLEVALPWPDGGGACIVLLMSPATDKHAVLLRLATAIIGGGAWVTRSRG</sequence>
<comment type="caution">
    <text evidence="1">The sequence shown here is derived from an EMBL/GenBank/DDBJ whole genome shotgun (WGS) entry which is preliminary data.</text>
</comment>
<gene>
    <name evidence="1" type="ORF">ACFFQV_13735</name>
</gene>
<dbReference type="RefSeq" id="WP_157425129.1">
    <property type="nucleotide sequence ID" value="NZ_BAAANI010000004.1"/>
</dbReference>
<evidence type="ECO:0000313" key="2">
    <source>
        <dbReference type="Proteomes" id="UP001589667"/>
    </source>
</evidence>
<keyword evidence="2" id="KW-1185">Reference proteome</keyword>
<protein>
    <submittedName>
        <fullName evidence="1">Uncharacterized protein</fullName>
    </submittedName>
</protein>
<proteinExistence type="predicted"/>
<dbReference type="EMBL" id="JBHMBL010000003">
    <property type="protein sequence ID" value="MFB9643354.1"/>
    <property type="molecule type" value="Genomic_DNA"/>
</dbReference>
<dbReference type="Proteomes" id="UP001589667">
    <property type="component" value="Unassembled WGS sequence"/>
</dbReference>